<accession>A0AAJ6N8I3</accession>
<dbReference type="RefSeq" id="WP_306373866.1">
    <property type="nucleotide sequence ID" value="NZ_JASAYK010000002.1"/>
</dbReference>
<proteinExistence type="predicted"/>
<dbReference type="PANTHER" id="PTHR42756">
    <property type="entry name" value="TRANSCRIPTIONAL REGULATOR, MARR"/>
    <property type="match status" value="1"/>
</dbReference>
<keyword evidence="2" id="KW-0238">DNA-binding</keyword>
<evidence type="ECO:0000313" key="5">
    <source>
        <dbReference type="EMBL" id="MDP8172152.1"/>
    </source>
</evidence>
<evidence type="ECO:0000256" key="1">
    <source>
        <dbReference type="ARBA" id="ARBA00023015"/>
    </source>
</evidence>
<keyword evidence="3" id="KW-0804">Transcription</keyword>
<gene>
    <name evidence="5" type="ORF">QJU93_02130</name>
</gene>
<organism evidence="5 6">
    <name type="scientific">Phocoenobacter skyensis</name>
    <dbReference type="NCBI Taxonomy" id="97481"/>
    <lineage>
        <taxon>Bacteria</taxon>
        <taxon>Pseudomonadati</taxon>
        <taxon>Pseudomonadota</taxon>
        <taxon>Gammaproteobacteria</taxon>
        <taxon>Pasteurellales</taxon>
        <taxon>Pasteurellaceae</taxon>
        <taxon>Phocoenobacter</taxon>
    </lineage>
</organism>
<dbReference type="Gene3D" id="1.10.10.10">
    <property type="entry name" value="Winged helix-like DNA-binding domain superfamily/Winged helix DNA-binding domain"/>
    <property type="match status" value="1"/>
</dbReference>
<dbReference type="InterPro" id="IPR036388">
    <property type="entry name" value="WH-like_DNA-bd_sf"/>
</dbReference>
<dbReference type="Proteomes" id="UP001236239">
    <property type="component" value="Unassembled WGS sequence"/>
</dbReference>
<dbReference type="GO" id="GO:0003677">
    <property type="term" value="F:DNA binding"/>
    <property type="evidence" value="ECO:0007669"/>
    <property type="project" value="UniProtKB-KW"/>
</dbReference>
<evidence type="ECO:0000259" key="4">
    <source>
        <dbReference type="PROSITE" id="PS50995"/>
    </source>
</evidence>
<evidence type="ECO:0000313" key="6">
    <source>
        <dbReference type="Proteomes" id="UP001236239"/>
    </source>
</evidence>
<dbReference type="SMART" id="SM00347">
    <property type="entry name" value="HTH_MARR"/>
    <property type="match status" value="1"/>
</dbReference>
<evidence type="ECO:0000256" key="3">
    <source>
        <dbReference type="ARBA" id="ARBA00023163"/>
    </source>
</evidence>
<comment type="caution">
    <text evidence="5">The sequence shown here is derived from an EMBL/GenBank/DDBJ whole genome shotgun (WGS) entry which is preliminary data.</text>
</comment>
<dbReference type="InterPro" id="IPR000835">
    <property type="entry name" value="HTH_MarR-typ"/>
</dbReference>
<dbReference type="PRINTS" id="PR00598">
    <property type="entry name" value="HTHMARR"/>
</dbReference>
<sequence length="169" mass="20082">MNNQFDKQLQDMRVMINESNRYAPVDEIVLSRLMLHTNQLFLDNRNRLLKEFGLNHTQFLALVIIYYQPNQEIQPSKLSEILGSSRTNITRISDELEKKDWLVRQLIKEDRRAFSLKLTELGNQFMADFLPNQWKLISETFSILNEQERSDLMKILQKLSTHIENQAKE</sequence>
<dbReference type="InterPro" id="IPR036390">
    <property type="entry name" value="WH_DNA-bd_sf"/>
</dbReference>
<dbReference type="EMBL" id="JASAYQ010000002">
    <property type="protein sequence ID" value="MDP8172152.1"/>
    <property type="molecule type" value="Genomic_DNA"/>
</dbReference>
<dbReference type="PANTHER" id="PTHR42756:SF1">
    <property type="entry name" value="TRANSCRIPTIONAL REPRESSOR OF EMRAB OPERON"/>
    <property type="match status" value="1"/>
</dbReference>
<dbReference type="Pfam" id="PF01047">
    <property type="entry name" value="MarR"/>
    <property type="match status" value="1"/>
</dbReference>
<keyword evidence="1" id="KW-0805">Transcription regulation</keyword>
<dbReference type="GO" id="GO:0003700">
    <property type="term" value="F:DNA-binding transcription factor activity"/>
    <property type="evidence" value="ECO:0007669"/>
    <property type="project" value="InterPro"/>
</dbReference>
<dbReference type="PROSITE" id="PS50995">
    <property type="entry name" value="HTH_MARR_2"/>
    <property type="match status" value="1"/>
</dbReference>
<feature type="domain" description="HTH marR-type" evidence="4">
    <location>
        <begin position="27"/>
        <end position="161"/>
    </location>
</feature>
<dbReference type="AlphaFoldDB" id="A0AAJ6N8I3"/>
<reference evidence="5" key="1">
    <citation type="journal article" date="2023" name="Front. Microbiol.">
        <title>Phylogeography and host specificity of Pasteurellaceae pathogenic to sea-farmed fish in the north-east Atlantic.</title>
        <authorList>
            <person name="Gulla S."/>
            <person name="Colquhoun D.J."/>
            <person name="Olsen A.B."/>
            <person name="Spilsberg B."/>
            <person name="Lagesen K."/>
            <person name="Aakesson C.P."/>
            <person name="Strom S."/>
            <person name="Manji F."/>
            <person name="Birkbeck T.H."/>
            <person name="Nilsen H.K."/>
        </authorList>
    </citation>
    <scope>NUCLEOTIDE SEQUENCE</scope>
    <source>
        <strain evidence="5">TW16_20</strain>
    </source>
</reference>
<dbReference type="PROSITE" id="PS01117">
    <property type="entry name" value="HTH_MARR_1"/>
    <property type="match status" value="1"/>
</dbReference>
<protein>
    <submittedName>
        <fullName evidence="5">MarR family transcriptional regulator</fullName>
    </submittedName>
</protein>
<dbReference type="SUPFAM" id="SSF46785">
    <property type="entry name" value="Winged helix' DNA-binding domain"/>
    <property type="match status" value="1"/>
</dbReference>
<evidence type="ECO:0000256" key="2">
    <source>
        <dbReference type="ARBA" id="ARBA00023125"/>
    </source>
</evidence>
<name>A0AAJ6N8I3_9PAST</name>
<dbReference type="InterPro" id="IPR023187">
    <property type="entry name" value="Tscrpt_reg_MarR-type_CS"/>
</dbReference>